<evidence type="ECO:0000313" key="3">
    <source>
        <dbReference type="Proteomes" id="UP000236752"/>
    </source>
</evidence>
<dbReference type="AlphaFoldDB" id="A0A1H5SG42"/>
<dbReference type="GO" id="GO:0016740">
    <property type="term" value="F:transferase activity"/>
    <property type="evidence" value="ECO:0007669"/>
    <property type="project" value="UniProtKB-KW"/>
</dbReference>
<dbReference type="Proteomes" id="UP000236752">
    <property type="component" value="Unassembled WGS sequence"/>
</dbReference>
<organism evidence="2 3">
    <name type="scientific">Thalassococcus halodurans</name>
    <dbReference type="NCBI Taxonomy" id="373675"/>
    <lineage>
        <taxon>Bacteria</taxon>
        <taxon>Pseudomonadati</taxon>
        <taxon>Pseudomonadota</taxon>
        <taxon>Alphaproteobacteria</taxon>
        <taxon>Rhodobacterales</taxon>
        <taxon>Roseobacteraceae</taxon>
        <taxon>Thalassococcus</taxon>
    </lineage>
</organism>
<proteinExistence type="predicted"/>
<keyword evidence="3" id="KW-1185">Reference proteome</keyword>
<dbReference type="OrthoDB" id="7834507at2"/>
<evidence type="ECO:0000313" key="2">
    <source>
        <dbReference type="EMBL" id="SEF49582.1"/>
    </source>
</evidence>
<reference evidence="2 3" key="1">
    <citation type="submission" date="2016-10" db="EMBL/GenBank/DDBJ databases">
        <authorList>
            <person name="de Groot N.N."/>
        </authorList>
    </citation>
    <scope>NUCLEOTIDE SEQUENCE [LARGE SCALE GENOMIC DNA]</scope>
    <source>
        <strain evidence="2 3">DSM 26915</strain>
    </source>
</reference>
<protein>
    <submittedName>
        <fullName evidence="2">Glycosyl transferase family 2</fullName>
    </submittedName>
</protein>
<name>A0A1H5SG42_9RHOB</name>
<sequence length="590" mass="66505">MSSRESDKTPTYPGGIQAVLKQMEGRRDALGFAKGEALAGLDTDLHALTQLIVPNPEKQPDYERPFRSDHHRKTFEVRRELYGSSELCALHGLTIAHLRKRSFPDHAPALFQKIWAEEYDHLLRHLDARWLVSAITTFGDHGVNAIQRSTGLALSTLFGTMKLYENERLYSGKTPDKPFALKDKVRASLPLEMDPYSITSGGLDVNMLGRLWQEACQDPVVAPLAQHLIDLLIHDDRTVFRRLMTMRKRKKRQEDRPAGAHEAEAPNSVAVPDNPRALDARTLRWGIVATIKAPLTDIARFVAHHLELGAHEIWVYLDQPDAAVADYFAPFSQVKIIQCDDAYWKATGKNRMEQHQLRQAFNATRTLREAAGSIDWLAHIDVDEFLLPDSDIVSALATASPKTAFLRIPAIEALATDEHMPTAFKRTHLAAGVAKAKLEDIYPTFGMHLWGGFLSHVSGKVFARTDIEDARFGIHTLKYQGTEITDNQDLTSVAVAHFHAPSWEHFKRHLEFRQTKGSYRRKTDDPDKILLGDILDLLIEEDGEDGLRALFDEVALDTPNLRQRLSDHGMLVEHDFDLDGAVRRVFGDLP</sequence>
<dbReference type="RefSeq" id="WP_103908631.1">
    <property type="nucleotide sequence ID" value="NZ_FNUZ01000001.1"/>
</dbReference>
<feature type="compositionally biased region" description="Basic and acidic residues" evidence="1">
    <location>
        <begin position="252"/>
        <end position="264"/>
    </location>
</feature>
<accession>A0A1H5SG42</accession>
<dbReference type="Pfam" id="PF13704">
    <property type="entry name" value="Glyco_tranf_2_4"/>
    <property type="match status" value="1"/>
</dbReference>
<keyword evidence="2" id="KW-0808">Transferase</keyword>
<gene>
    <name evidence="2" type="ORF">SAMN04488045_0217</name>
</gene>
<feature type="region of interest" description="Disordered" evidence="1">
    <location>
        <begin position="249"/>
        <end position="273"/>
    </location>
</feature>
<dbReference type="EMBL" id="FNUZ01000001">
    <property type="protein sequence ID" value="SEF49582.1"/>
    <property type="molecule type" value="Genomic_DNA"/>
</dbReference>
<evidence type="ECO:0000256" key="1">
    <source>
        <dbReference type="SAM" id="MobiDB-lite"/>
    </source>
</evidence>